<dbReference type="AlphaFoldDB" id="A0A9W8XYU3"/>
<sequence>MANARPYEFIQYEAVPNMADIPAGALPARKPGWWISSGVPDLSEDSRTWTREQWDEHKRLANLDLVLQKQLMLANFEVRCDAERLTDIPSIYQTVFHRTGKFASTVEKLATSSVVANGSDGAWGQVACFLVAWTTGVLRHEAVRFHNFLQSQRESIYWILDNALLRILLSQWENDSSPSPTTTTTPGTSLPAPSLLLFQEPKP</sequence>
<evidence type="ECO:0000313" key="1">
    <source>
        <dbReference type="EMBL" id="KAJ4362508.1"/>
    </source>
</evidence>
<dbReference type="OrthoDB" id="3680815at2759"/>
<protein>
    <submittedName>
        <fullName evidence="1">Uncharacterized protein</fullName>
    </submittedName>
</protein>
<organism evidence="1 2">
    <name type="scientific">Neocucurbitaria cava</name>
    <dbReference type="NCBI Taxonomy" id="798079"/>
    <lineage>
        <taxon>Eukaryota</taxon>
        <taxon>Fungi</taxon>
        <taxon>Dikarya</taxon>
        <taxon>Ascomycota</taxon>
        <taxon>Pezizomycotina</taxon>
        <taxon>Dothideomycetes</taxon>
        <taxon>Pleosporomycetidae</taxon>
        <taxon>Pleosporales</taxon>
        <taxon>Pleosporineae</taxon>
        <taxon>Cucurbitariaceae</taxon>
        <taxon>Neocucurbitaria</taxon>
    </lineage>
</organism>
<dbReference type="Proteomes" id="UP001140560">
    <property type="component" value="Unassembled WGS sequence"/>
</dbReference>
<dbReference type="EMBL" id="JAPEUY010000021">
    <property type="protein sequence ID" value="KAJ4362508.1"/>
    <property type="molecule type" value="Genomic_DNA"/>
</dbReference>
<accession>A0A9W8XYU3</accession>
<proteinExistence type="predicted"/>
<name>A0A9W8XYU3_9PLEO</name>
<gene>
    <name evidence="1" type="ORF">N0V83_010602</name>
</gene>
<evidence type="ECO:0000313" key="2">
    <source>
        <dbReference type="Proteomes" id="UP001140560"/>
    </source>
</evidence>
<reference evidence="1" key="1">
    <citation type="submission" date="2022-10" db="EMBL/GenBank/DDBJ databases">
        <title>Tapping the CABI collections for fungal endophytes: first genome assemblies for Collariella, Neodidymelliopsis, Ascochyta clinopodiicola, Didymella pomorum, Didymosphaeria variabile, Neocosmospora piperis and Neocucurbitaria cava.</title>
        <authorList>
            <person name="Hill R."/>
        </authorList>
    </citation>
    <scope>NUCLEOTIDE SEQUENCE</scope>
    <source>
        <strain evidence="1">IMI 356814</strain>
    </source>
</reference>
<comment type="caution">
    <text evidence="1">The sequence shown here is derived from an EMBL/GenBank/DDBJ whole genome shotgun (WGS) entry which is preliminary data.</text>
</comment>
<keyword evidence="2" id="KW-1185">Reference proteome</keyword>